<dbReference type="InterPro" id="IPR017476">
    <property type="entry name" value="UDP-Glc/GDP-Man"/>
</dbReference>
<dbReference type="NCBIfam" id="TIGR03026">
    <property type="entry name" value="NDP-sugDHase"/>
    <property type="match status" value="1"/>
</dbReference>
<proteinExistence type="inferred from homology"/>
<reference evidence="6" key="1">
    <citation type="submission" date="2021-11" db="EMBL/GenBank/DDBJ databases">
        <title>Description of a new species Pelosinus isolated from the bottom sediments of Lake Baikal.</title>
        <authorList>
            <person name="Zakharyuk A."/>
        </authorList>
    </citation>
    <scope>NUCLEOTIDE SEQUENCE</scope>
    <source>
        <strain evidence="6">Bkl1</strain>
    </source>
</reference>
<dbReference type="Proteomes" id="UP001165492">
    <property type="component" value="Unassembled WGS sequence"/>
</dbReference>
<dbReference type="InterPro" id="IPR014026">
    <property type="entry name" value="UDP-Glc/GDP-Man_DH_dimer"/>
</dbReference>
<dbReference type="Gene3D" id="3.40.50.720">
    <property type="entry name" value="NAD(P)-binding Rossmann-like Domain"/>
    <property type="match status" value="2"/>
</dbReference>
<dbReference type="InterPro" id="IPR036291">
    <property type="entry name" value="NAD(P)-bd_dom_sf"/>
</dbReference>
<dbReference type="InterPro" id="IPR014027">
    <property type="entry name" value="UDP-Glc/GDP-Man_DH_C"/>
</dbReference>
<comment type="caution">
    <text evidence="6">The sequence shown here is derived from an EMBL/GenBank/DDBJ whole genome shotgun (WGS) entry which is preliminary data.</text>
</comment>
<dbReference type="SMART" id="SM00984">
    <property type="entry name" value="UDPG_MGDP_dh_C"/>
    <property type="match status" value="1"/>
</dbReference>
<dbReference type="PIRSF" id="PIRSF000124">
    <property type="entry name" value="UDPglc_GDPman_dh"/>
    <property type="match status" value="1"/>
</dbReference>
<dbReference type="InterPro" id="IPR036220">
    <property type="entry name" value="UDP-Glc/GDP-Man_DH_C_sf"/>
</dbReference>
<dbReference type="SUPFAM" id="SSF48179">
    <property type="entry name" value="6-phosphogluconate dehydrogenase C-terminal domain-like"/>
    <property type="match status" value="1"/>
</dbReference>
<dbReference type="PIRSF" id="PIRSF500136">
    <property type="entry name" value="UDP_ManNAc_DH"/>
    <property type="match status" value="1"/>
</dbReference>
<evidence type="ECO:0000256" key="1">
    <source>
        <dbReference type="ARBA" id="ARBA00006601"/>
    </source>
</evidence>
<dbReference type="InterPro" id="IPR028359">
    <property type="entry name" value="UDP_ManNAc/GlcNAc_DH"/>
</dbReference>
<evidence type="ECO:0000313" key="7">
    <source>
        <dbReference type="Proteomes" id="UP001165492"/>
    </source>
</evidence>
<dbReference type="Pfam" id="PF03720">
    <property type="entry name" value="UDPG_MGDP_dh_C"/>
    <property type="match status" value="1"/>
</dbReference>
<dbReference type="InterPro" id="IPR001732">
    <property type="entry name" value="UDP-Glc/GDP-Man_DH_N"/>
</dbReference>
<evidence type="ECO:0000256" key="4">
    <source>
        <dbReference type="PIRNR" id="PIRNR000124"/>
    </source>
</evidence>
<dbReference type="RefSeq" id="WP_229535787.1">
    <property type="nucleotide sequence ID" value="NZ_JAJHJB010000021.1"/>
</dbReference>
<dbReference type="PANTHER" id="PTHR43491:SF2">
    <property type="entry name" value="UDP-N-ACETYL-D-MANNOSAMINE DEHYDROGENASE"/>
    <property type="match status" value="1"/>
</dbReference>
<evidence type="ECO:0000256" key="2">
    <source>
        <dbReference type="ARBA" id="ARBA00023002"/>
    </source>
</evidence>
<evidence type="ECO:0000313" key="6">
    <source>
        <dbReference type="EMBL" id="MCC5466661.1"/>
    </source>
</evidence>
<keyword evidence="2" id="KW-0560">Oxidoreductase</keyword>
<dbReference type="Pfam" id="PF03721">
    <property type="entry name" value="UDPG_MGDP_dh_N"/>
    <property type="match status" value="1"/>
</dbReference>
<sequence length="397" mass="44261">MFMYDICVIGGCGHVGLPLSIALAERGKKVIVYDINTESVNTVRQGNMPFHEKGAGEVLQKVLADSTLKLSDSPNVISDSEIVIMIIGTPVDEHLNPKFQVMIDSVNQCIPHFRNGQTLILRSTVYPGISERVNDWLREAGLAMNVCFCPERILEGEAMAELYSLPQIISSFTPEGLQKCRDLFGLLTDELVEVQPTEAELAKLFTNVWRYIKFAVANQFYMIANDYNLDFYNVHHAVTHQYDRAKDLPKAGFAAGPCLFKDAMQLGAFNNGNFYLGHSAMLVNEGLPNYVVQKLKAKYLLKNMTVGILGMAFKGNSDDIRESLSYKLHKILQVHAGKVLSEDPYVTDASLLPLAKVIEEADILIIATPHKQYRELNVPENKIIVDIWNVLGRGGLI</sequence>
<name>A0ABS8HVL0_9FIRM</name>
<protein>
    <submittedName>
        <fullName evidence="6">Nucleotide sugar dehydrogenase</fullName>
    </submittedName>
</protein>
<evidence type="ECO:0000256" key="3">
    <source>
        <dbReference type="ARBA" id="ARBA00023027"/>
    </source>
</evidence>
<dbReference type="Pfam" id="PF00984">
    <property type="entry name" value="UDPG_MGDP_dh"/>
    <property type="match status" value="1"/>
</dbReference>
<evidence type="ECO:0000259" key="5">
    <source>
        <dbReference type="SMART" id="SM00984"/>
    </source>
</evidence>
<keyword evidence="3" id="KW-0520">NAD</keyword>
<organism evidence="6 7">
    <name type="scientific">Pelosinus baikalensis</name>
    <dbReference type="NCBI Taxonomy" id="2892015"/>
    <lineage>
        <taxon>Bacteria</taxon>
        <taxon>Bacillati</taxon>
        <taxon>Bacillota</taxon>
        <taxon>Negativicutes</taxon>
        <taxon>Selenomonadales</taxon>
        <taxon>Sporomusaceae</taxon>
        <taxon>Pelosinus</taxon>
    </lineage>
</organism>
<keyword evidence="7" id="KW-1185">Reference proteome</keyword>
<feature type="domain" description="UDP-glucose/GDP-mannose dehydrogenase C-terminal" evidence="5">
    <location>
        <begin position="307"/>
        <end position="393"/>
    </location>
</feature>
<gene>
    <name evidence="6" type="ORF">LMF89_15030</name>
</gene>
<dbReference type="PANTHER" id="PTHR43491">
    <property type="entry name" value="UDP-N-ACETYL-D-MANNOSAMINE DEHYDROGENASE"/>
    <property type="match status" value="1"/>
</dbReference>
<accession>A0ABS8HVL0</accession>
<comment type="similarity">
    <text evidence="1 4">Belongs to the UDP-glucose/GDP-mannose dehydrogenase family.</text>
</comment>
<dbReference type="SUPFAM" id="SSF51735">
    <property type="entry name" value="NAD(P)-binding Rossmann-fold domains"/>
    <property type="match status" value="1"/>
</dbReference>
<dbReference type="EMBL" id="JAJHJB010000021">
    <property type="protein sequence ID" value="MCC5466661.1"/>
    <property type="molecule type" value="Genomic_DNA"/>
</dbReference>
<dbReference type="InterPro" id="IPR008927">
    <property type="entry name" value="6-PGluconate_DH-like_C_sf"/>
</dbReference>
<dbReference type="SUPFAM" id="SSF52413">
    <property type="entry name" value="UDP-glucose/GDP-mannose dehydrogenase C-terminal domain"/>
    <property type="match status" value="1"/>
</dbReference>